<dbReference type="Gene3D" id="1.25.40.10">
    <property type="entry name" value="Tetratricopeptide repeat domain"/>
    <property type="match status" value="2"/>
</dbReference>
<evidence type="ECO:0000256" key="1">
    <source>
        <dbReference type="ARBA" id="ARBA00022737"/>
    </source>
</evidence>
<feature type="repeat" description="TPR" evidence="3">
    <location>
        <begin position="468"/>
        <end position="501"/>
    </location>
</feature>
<gene>
    <name evidence="5" type="ORF">CJ301_08985</name>
</gene>
<organism evidence="5 6">
    <name type="scientific">Limimaricola cinnabarinus</name>
    <dbReference type="NCBI Taxonomy" id="1125964"/>
    <lineage>
        <taxon>Bacteria</taxon>
        <taxon>Pseudomonadati</taxon>
        <taxon>Pseudomonadota</taxon>
        <taxon>Alphaproteobacteria</taxon>
        <taxon>Rhodobacterales</taxon>
        <taxon>Paracoccaceae</taxon>
        <taxon>Limimaricola</taxon>
    </lineage>
</organism>
<dbReference type="PROSITE" id="PS50005">
    <property type="entry name" value="TPR"/>
    <property type="match status" value="2"/>
</dbReference>
<evidence type="ECO:0000256" key="2">
    <source>
        <dbReference type="ARBA" id="ARBA00022803"/>
    </source>
</evidence>
<dbReference type="SUPFAM" id="SSF48452">
    <property type="entry name" value="TPR-like"/>
    <property type="match status" value="2"/>
</dbReference>
<dbReference type="OrthoDB" id="9766710at2"/>
<name>A0A2G1MGT6_9RHOB</name>
<evidence type="ECO:0000313" key="5">
    <source>
        <dbReference type="EMBL" id="PHP27897.1"/>
    </source>
</evidence>
<dbReference type="PANTHER" id="PTHR44858:SF1">
    <property type="entry name" value="UDP-N-ACETYLGLUCOSAMINE--PEPTIDE N-ACETYLGLUCOSAMINYLTRANSFERASE SPINDLY-RELATED"/>
    <property type="match status" value="1"/>
</dbReference>
<dbReference type="InterPro" id="IPR011990">
    <property type="entry name" value="TPR-like_helical_dom_sf"/>
</dbReference>
<dbReference type="Proteomes" id="UP000221860">
    <property type="component" value="Unassembled WGS sequence"/>
</dbReference>
<feature type="repeat" description="TPR" evidence="3">
    <location>
        <begin position="399"/>
        <end position="432"/>
    </location>
</feature>
<keyword evidence="6" id="KW-1185">Reference proteome</keyword>
<evidence type="ECO:0000256" key="4">
    <source>
        <dbReference type="SAM" id="SignalP"/>
    </source>
</evidence>
<feature type="signal peptide" evidence="4">
    <location>
        <begin position="1"/>
        <end position="23"/>
    </location>
</feature>
<sequence length="568" mass="60135">MVTRSLRALAVTAGILSAPFAPAPAMAQSARTDAGPYLAARAAAAAQDYEAAADWFETALGADPRNPALLEGAIGGLLASGEAEAAMPLAERLRETGAPSPVANMLLQIDAAKRGDWDEIFDLLEAGHGVGPLADGLTRAWARLGQGRMDQALSAFDEVIETPGLSGFGLYHKALALAVAGDLSAAEAILAAAPENGLPLSRQVVTAHARILGRLDRHEEALALLDRVGRGDAILGALRTRLAQDPDATLDDVTTAVEGLSDLYVSVAGALGNETPGAFALLYARAALALDPDRVEALLVTAQLLERAGRMDLAQQAYAEVPEDHPAHVTAELGRAAALRRAGEPSRALEVLEQLSRAAPELAEVQVAIGDLQRVRGDVAAAEAAYSAALDLAGEDAAWWLYYMRGIARHEQDDWPGAEADFRAALEIDPDRAEVLNFLGYSLVERGESLDEALDMIERAVRSQPDNGAIVDSLGWAQFKLGRYEEAVGHLERAAELEPVDPVVNDHLGDGYWAVGRQTEARFQWQRALSFEPAPEEASRIRAKLEKGLDAVIAAEGGVPLRQVAGGQ</sequence>
<dbReference type="AlphaFoldDB" id="A0A2G1MGT6"/>
<dbReference type="PANTHER" id="PTHR44858">
    <property type="entry name" value="TETRATRICOPEPTIDE REPEAT PROTEIN 6"/>
    <property type="match status" value="1"/>
</dbReference>
<evidence type="ECO:0000256" key="3">
    <source>
        <dbReference type="PROSITE-ProRule" id="PRU00339"/>
    </source>
</evidence>
<reference evidence="5 6" key="1">
    <citation type="submission" date="2017-08" db="EMBL/GenBank/DDBJ databases">
        <title>Draft Genome Sequence of Loktanella cinnabarina Strain XM1, Isolated from Coastal Surface Water.</title>
        <authorList>
            <person name="Ma R."/>
            <person name="Wang J."/>
            <person name="Wang Q."/>
            <person name="Ma Z."/>
            <person name="Li J."/>
            <person name="Chen L."/>
        </authorList>
    </citation>
    <scope>NUCLEOTIDE SEQUENCE [LARGE SCALE GENOMIC DNA]</scope>
    <source>
        <strain evidence="5 6">XM1</strain>
    </source>
</reference>
<accession>A0A2G1MGT6</accession>
<keyword evidence="2 3" id="KW-0802">TPR repeat</keyword>
<dbReference type="InterPro" id="IPR050498">
    <property type="entry name" value="Ycf3"/>
</dbReference>
<dbReference type="EMBL" id="NQWH01000011">
    <property type="protein sequence ID" value="PHP27897.1"/>
    <property type="molecule type" value="Genomic_DNA"/>
</dbReference>
<dbReference type="SMART" id="SM00028">
    <property type="entry name" value="TPR"/>
    <property type="match status" value="7"/>
</dbReference>
<dbReference type="InterPro" id="IPR019734">
    <property type="entry name" value="TPR_rpt"/>
</dbReference>
<evidence type="ECO:0000313" key="6">
    <source>
        <dbReference type="Proteomes" id="UP000221860"/>
    </source>
</evidence>
<feature type="chain" id="PRO_5013914793" evidence="4">
    <location>
        <begin position="24"/>
        <end position="568"/>
    </location>
</feature>
<comment type="caution">
    <text evidence="5">The sequence shown here is derived from an EMBL/GenBank/DDBJ whole genome shotgun (WGS) entry which is preliminary data.</text>
</comment>
<proteinExistence type="predicted"/>
<protein>
    <submittedName>
        <fullName evidence="5">Uncharacterized protein</fullName>
    </submittedName>
</protein>
<keyword evidence="4" id="KW-0732">Signal</keyword>
<dbReference type="Pfam" id="PF13432">
    <property type="entry name" value="TPR_16"/>
    <property type="match status" value="4"/>
</dbReference>
<keyword evidence="1" id="KW-0677">Repeat</keyword>